<keyword evidence="1" id="KW-0732">Signal</keyword>
<evidence type="ECO:0000313" key="2">
    <source>
        <dbReference type="EMBL" id="SCB03661.1"/>
    </source>
</evidence>
<evidence type="ECO:0000313" key="3">
    <source>
        <dbReference type="Proteomes" id="UP000093071"/>
    </source>
</evidence>
<proteinExistence type="predicted"/>
<dbReference type="EMBL" id="LT604072">
    <property type="protein sequence ID" value="SCB03661.1"/>
    <property type="molecule type" value="Genomic_DNA"/>
</dbReference>
<accession>A0A1C3TK99</accession>
<dbReference type="AlphaFoldDB" id="A0A1C3TK99"/>
<evidence type="ECO:0000256" key="1">
    <source>
        <dbReference type="SAM" id="SignalP"/>
    </source>
</evidence>
<dbReference type="Proteomes" id="UP000093071">
    <property type="component" value="Chromosome I"/>
</dbReference>
<sequence>MQQGARYPIFPGNAMSLFRALFVLVLLSLSGCASAGSDWVELAGHRYQVELAQDDATRARGLMFRDQMEPDHGMLFIHDREEPQAYWMKNTKIALDILYFDSKRKLVAQQRDVPPCSAGNACPPYPSNAPARYVLELNAGQAAQIQLQDGAELSFGPGVPKAR</sequence>
<dbReference type="InterPro" id="IPR003795">
    <property type="entry name" value="DUF192"/>
</dbReference>
<organism evidence="2 3">
    <name type="scientific">Xanthomonas translucens pv. translucens DSM 18974</name>
    <dbReference type="NCBI Taxonomy" id="1261556"/>
    <lineage>
        <taxon>Bacteria</taxon>
        <taxon>Pseudomonadati</taxon>
        <taxon>Pseudomonadota</taxon>
        <taxon>Gammaproteobacteria</taxon>
        <taxon>Lysobacterales</taxon>
        <taxon>Lysobacteraceae</taxon>
        <taxon>Xanthomonas</taxon>
        <taxon>Xanthomonas translucens group</taxon>
    </lineage>
</organism>
<gene>
    <name evidence="2" type="ORF">BN444_02076</name>
</gene>
<feature type="chain" id="PRO_5008681993" evidence="1">
    <location>
        <begin position="36"/>
        <end position="163"/>
    </location>
</feature>
<reference evidence="3" key="1">
    <citation type="submission" date="2016-07" db="EMBL/GenBank/DDBJ databases">
        <authorList>
            <person name="Jaenicke Sebastian"/>
        </authorList>
    </citation>
    <scope>NUCLEOTIDE SEQUENCE [LARGE SCALE GENOMIC DNA]</scope>
</reference>
<dbReference type="Pfam" id="PF02643">
    <property type="entry name" value="DUF192"/>
    <property type="match status" value="1"/>
</dbReference>
<feature type="signal peptide" evidence="1">
    <location>
        <begin position="1"/>
        <end position="35"/>
    </location>
</feature>
<dbReference type="PATRIC" id="fig|1261556.5.peg.910"/>
<dbReference type="PANTHER" id="PTHR37953">
    <property type="entry name" value="UPF0127 PROTEIN MJ1496"/>
    <property type="match status" value="1"/>
</dbReference>
<protein>
    <submittedName>
        <fullName evidence="2">Putative exported protein</fullName>
    </submittedName>
</protein>
<dbReference type="Gene3D" id="2.60.120.1140">
    <property type="entry name" value="Protein of unknown function DUF192"/>
    <property type="match status" value="1"/>
</dbReference>
<dbReference type="PANTHER" id="PTHR37953:SF1">
    <property type="entry name" value="UPF0127 PROTEIN MJ1496"/>
    <property type="match status" value="1"/>
</dbReference>
<dbReference type="InterPro" id="IPR038695">
    <property type="entry name" value="Saro_0823-like_sf"/>
</dbReference>
<dbReference type="PROSITE" id="PS51257">
    <property type="entry name" value="PROKAR_LIPOPROTEIN"/>
    <property type="match status" value="1"/>
</dbReference>
<name>A0A1C3TK99_XANCT</name>